<feature type="compositionally biased region" description="Basic and acidic residues" evidence="1">
    <location>
        <begin position="67"/>
        <end position="76"/>
    </location>
</feature>
<dbReference type="EMBL" id="CAAALY010012378">
    <property type="protein sequence ID" value="VEL11636.1"/>
    <property type="molecule type" value="Genomic_DNA"/>
</dbReference>
<protein>
    <submittedName>
        <fullName evidence="2">Uncharacterized protein</fullName>
    </submittedName>
</protein>
<keyword evidence="3" id="KW-1185">Reference proteome</keyword>
<evidence type="ECO:0000256" key="1">
    <source>
        <dbReference type="SAM" id="MobiDB-lite"/>
    </source>
</evidence>
<evidence type="ECO:0000313" key="3">
    <source>
        <dbReference type="Proteomes" id="UP000784294"/>
    </source>
</evidence>
<proteinExistence type="predicted"/>
<dbReference type="Proteomes" id="UP000784294">
    <property type="component" value="Unassembled WGS sequence"/>
</dbReference>
<feature type="compositionally biased region" description="Basic and acidic residues" evidence="1">
    <location>
        <begin position="193"/>
        <end position="202"/>
    </location>
</feature>
<name>A0A3S4ZHH9_9PLAT</name>
<organism evidence="2 3">
    <name type="scientific">Protopolystoma xenopodis</name>
    <dbReference type="NCBI Taxonomy" id="117903"/>
    <lineage>
        <taxon>Eukaryota</taxon>
        <taxon>Metazoa</taxon>
        <taxon>Spiralia</taxon>
        <taxon>Lophotrochozoa</taxon>
        <taxon>Platyhelminthes</taxon>
        <taxon>Monogenea</taxon>
        <taxon>Polyopisthocotylea</taxon>
        <taxon>Polystomatidea</taxon>
        <taxon>Polystomatidae</taxon>
        <taxon>Protopolystoma</taxon>
    </lineage>
</organism>
<comment type="caution">
    <text evidence="2">The sequence shown here is derived from an EMBL/GenBank/DDBJ whole genome shotgun (WGS) entry which is preliminary data.</text>
</comment>
<reference evidence="2" key="1">
    <citation type="submission" date="2018-11" db="EMBL/GenBank/DDBJ databases">
        <authorList>
            <consortium name="Pathogen Informatics"/>
        </authorList>
    </citation>
    <scope>NUCLEOTIDE SEQUENCE</scope>
</reference>
<accession>A0A3S4ZHH9</accession>
<feature type="compositionally biased region" description="Acidic residues" evidence="1">
    <location>
        <begin position="203"/>
        <end position="212"/>
    </location>
</feature>
<dbReference type="AlphaFoldDB" id="A0A3S4ZHH9"/>
<feature type="region of interest" description="Disordered" evidence="1">
    <location>
        <begin position="1"/>
        <end position="91"/>
    </location>
</feature>
<sequence>MQNRIIRSRQLERERRTISPPEQNVDGRNVNRNSANQRRRRHRDTSASEEVRTPHSYSTRKYANAGEDDRNSDMYRHAGGGIKSKSNQNVPIATLSETVAAEQRKDRQSSEGLTAKKNAVGCQVGPSKRMVGEINLAIVGGRSDSEMAPACRLESRGRRDGIKGMDRNRKNQQKRKESNVEDSCIAEDVEDEGTNRGEKGDELEGEAEKEEELAVVTTPAINLFRLLTVESVEHAEAIYRASKMREQDQKMATKGGYI</sequence>
<feature type="region of interest" description="Disordered" evidence="1">
    <location>
        <begin position="145"/>
        <end position="212"/>
    </location>
</feature>
<gene>
    <name evidence="2" type="ORF">PXEA_LOCUS5076</name>
</gene>
<feature type="compositionally biased region" description="Basic and acidic residues" evidence="1">
    <location>
        <begin position="153"/>
        <end position="179"/>
    </location>
</feature>
<evidence type="ECO:0000313" key="2">
    <source>
        <dbReference type="EMBL" id="VEL11636.1"/>
    </source>
</evidence>
<feature type="compositionally biased region" description="Basic and acidic residues" evidence="1">
    <location>
        <begin position="44"/>
        <end position="53"/>
    </location>
</feature>